<dbReference type="Proteomes" id="UP000030653">
    <property type="component" value="Unassembled WGS sequence"/>
</dbReference>
<dbReference type="Gene3D" id="3.40.50.300">
    <property type="entry name" value="P-loop containing nucleotide triphosphate hydrolases"/>
    <property type="match status" value="1"/>
</dbReference>
<gene>
    <name evidence="6" type="ORF">DACRYDRAFT_20022</name>
</gene>
<dbReference type="InterPro" id="IPR000850">
    <property type="entry name" value="Adenylat/UMP-CMP_kin"/>
</dbReference>
<protein>
    <submittedName>
        <fullName evidence="6">ADK-domain-containing protein</fullName>
    </submittedName>
</protein>
<evidence type="ECO:0000256" key="3">
    <source>
        <dbReference type="ARBA" id="ARBA00022777"/>
    </source>
</evidence>
<evidence type="ECO:0000256" key="1">
    <source>
        <dbReference type="ARBA" id="ARBA00022679"/>
    </source>
</evidence>
<dbReference type="OrthoDB" id="442176at2759"/>
<dbReference type="CDD" id="cd01428">
    <property type="entry name" value="ADK"/>
    <property type="match status" value="1"/>
</dbReference>
<dbReference type="GO" id="GO:0019205">
    <property type="term" value="F:nucleobase-containing compound kinase activity"/>
    <property type="evidence" value="ECO:0007669"/>
    <property type="project" value="InterPro"/>
</dbReference>
<evidence type="ECO:0000256" key="4">
    <source>
        <dbReference type="RuleBase" id="RU003330"/>
    </source>
</evidence>
<name>M5GB18_DACPD</name>
<evidence type="ECO:0000313" key="6">
    <source>
        <dbReference type="EMBL" id="EJU05590.1"/>
    </source>
</evidence>
<dbReference type="EMBL" id="JH795856">
    <property type="protein sequence ID" value="EJU05590.1"/>
    <property type="molecule type" value="Genomic_DNA"/>
</dbReference>
<evidence type="ECO:0000313" key="7">
    <source>
        <dbReference type="Proteomes" id="UP000030653"/>
    </source>
</evidence>
<keyword evidence="7" id="KW-1185">Reference proteome</keyword>
<proteinExistence type="inferred from homology"/>
<dbReference type="GO" id="GO:0006139">
    <property type="term" value="P:nucleobase-containing compound metabolic process"/>
    <property type="evidence" value="ECO:0007669"/>
    <property type="project" value="InterPro"/>
</dbReference>
<dbReference type="PROSITE" id="PS00113">
    <property type="entry name" value="ADENYLATE_KINASE"/>
    <property type="match status" value="1"/>
</dbReference>
<dbReference type="InterPro" id="IPR027417">
    <property type="entry name" value="P-loop_NTPase"/>
</dbReference>
<dbReference type="STRING" id="1858805.M5GB18"/>
<dbReference type="AlphaFoldDB" id="M5GB18"/>
<dbReference type="GeneID" id="63686828"/>
<dbReference type="InterPro" id="IPR033690">
    <property type="entry name" value="Adenylat_kinase_CS"/>
</dbReference>
<dbReference type="PANTHER" id="PTHR23359">
    <property type="entry name" value="NUCLEOTIDE KINASE"/>
    <property type="match status" value="1"/>
</dbReference>
<dbReference type="HOGENOM" id="CLU_032354_0_2_1"/>
<reference evidence="6 7" key="1">
    <citation type="journal article" date="2012" name="Science">
        <title>The Paleozoic origin of enzymatic lignin decomposition reconstructed from 31 fungal genomes.</title>
        <authorList>
            <person name="Floudas D."/>
            <person name="Binder M."/>
            <person name="Riley R."/>
            <person name="Barry K."/>
            <person name="Blanchette R.A."/>
            <person name="Henrissat B."/>
            <person name="Martinez A.T."/>
            <person name="Otillar R."/>
            <person name="Spatafora J.W."/>
            <person name="Yadav J.S."/>
            <person name="Aerts A."/>
            <person name="Benoit I."/>
            <person name="Boyd A."/>
            <person name="Carlson A."/>
            <person name="Copeland A."/>
            <person name="Coutinho P.M."/>
            <person name="de Vries R.P."/>
            <person name="Ferreira P."/>
            <person name="Findley K."/>
            <person name="Foster B."/>
            <person name="Gaskell J."/>
            <person name="Glotzer D."/>
            <person name="Gorecki P."/>
            <person name="Heitman J."/>
            <person name="Hesse C."/>
            <person name="Hori C."/>
            <person name="Igarashi K."/>
            <person name="Jurgens J.A."/>
            <person name="Kallen N."/>
            <person name="Kersten P."/>
            <person name="Kohler A."/>
            <person name="Kuees U."/>
            <person name="Kumar T.K.A."/>
            <person name="Kuo A."/>
            <person name="LaButti K."/>
            <person name="Larrondo L.F."/>
            <person name="Lindquist E."/>
            <person name="Ling A."/>
            <person name="Lombard V."/>
            <person name="Lucas S."/>
            <person name="Lundell T."/>
            <person name="Martin R."/>
            <person name="McLaughlin D.J."/>
            <person name="Morgenstern I."/>
            <person name="Morin E."/>
            <person name="Murat C."/>
            <person name="Nagy L.G."/>
            <person name="Nolan M."/>
            <person name="Ohm R.A."/>
            <person name="Patyshakuliyeva A."/>
            <person name="Rokas A."/>
            <person name="Ruiz-Duenas F.J."/>
            <person name="Sabat G."/>
            <person name="Salamov A."/>
            <person name="Samejima M."/>
            <person name="Schmutz J."/>
            <person name="Slot J.C."/>
            <person name="St John F."/>
            <person name="Stenlid J."/>
            <person name="Sun H."/>
            <person name="Sun S."/>
            <person name="Syed K."/>
            <person name="Tsang A."/>
            <person name="Wiebenga A."/>
            <person name="Young D."/>
            <person name="Pisabarro A."/>
            <person name="Eastwood D.C."/>
            <person name="Martin F."/>
            <person name="Cullen D."/>
            <person name="Grigoriev I.V."/>
            <person name="Hibbett D.S."/>
        </authorList>
    </citation>
    <scope>NUCLEOTIDE SEQUENCE [LARGE SCALE GENOMIC DNA]</scope>
    <source>
        <strain evidence="6 7">DJM-731 SS1</strain>
    </source>
</reference>
<organism evidence="6 7">
    <name type="scientific">Dacryopinax primogenitus (strain DJM 731)</name>
    <name type="common">Brown rot fungus</name>
    <dbReference type="NCBI Taxonomy" id="1858805"/>
    <lineage>
        <taxon>Eukaryota</taxon>
        <taxon>Fungi</taxon>
        <taxon>Dikarya</taxon>
        <taxon>Basidiomycota</taxon>
        <taxon>Agaricomycotina</taxon>
        <taxon>Dacrymycetes</taxon>
        <taxon>Dacrymycetales</taxon>
        <taxon>Dacrymycetaceae</taxon>
        <taxon>Dacryopinax</taxon>
    </lineage>
</organism>
<accession>M5GB18</accession>
<keyword evidence="1 4" id="KW-0808">Transferase</keyword>
<evidence type="ECO:0000256" key="5">
    <source>
        <dbReference type="SAM" id="MobiDB-lite"/>
    </source>
</evidence>
<dbReference type="Pfam" id="PF00406">
    <property type="entry name" value="ADK"/>
    <property type="match status" value="2"/>
</dbReference>
<keyword evidence="3 4" id="KW-0418">Kinase</keyword>
<dbReference type="SUPFAM" id="SSF52540">
    <property type="entry name" value="P-loop containing nucleoside triphosphate hydrolases"/>
    <property type="match status" value="1"/>
</dbReference>
<feature type="region of interest" description="Disordered" evidence="5">
    <location>
        <begin position="1"/>
        <end position="34"/>
    </location>
</feature>
<dbReference type="OMA" id="EQTMPVI"/>
<dbReference type="RefSeq" id="XP_040632484.1">
    <property type="nucleotide sequence ID" value="XM_040771766.1"/>
</dbReference>
<dbReference type="HAMAP" id="MF_00235">
    <property type="entry name" value="Adenylate_kinase_Adk"/>
    <property type="match status" value="1"/>
</dbReference>
<feature type="region of interest" description="Disordered" evidence="5">
    <location>
        <begin position="127"/>
        <end position="148"/>
    </location>
</feature>
<dbReference type="GO" id="GO:0005524">
    <property type="term" value="F:ATP binding"/>
    <property type="evidence" value="ECO:0007669"/>
    <property type="project" value="InterPro"/>
</dbReference>
<sequence length="265" mass="28421">MDQVQQPHVQAETVGVPEAVSHPDSTDPAPAQGKPAFDHKKVLVIFVLGGPGAGKGTQSANLVKDYGFVHLSAGDLLRAEQSRPDSLYGALIQSHIREGTIVPMHVTLHLLEEAMRAALDAHAHPVGEAGGGAGGGGEEGKGWAGGRGWEEGRGRFLIDGFPRKMDQAVRFDKSVCKSGFVLFLSTTESVLLHRLTERSKTSGREDDNPLSISKRFRTFVETSMPVVEAYRRRGKVVELDASPEVGLVYEKIRIAVDAALAVVAP</sequence>
<comment type="similarity">
    <text evidence="4">Belongs to the adenylate kinase family.</text>
</comment>
<feature type="compositionally biased region" description="Gly residues" evidence="5">
    <location>
        <begin position="128"/>
        <end position="147"/>
    </location>
</feature>
<keyword evidence="2" id="KW-0547">Nucleotide-binding</keyword>
<dbReference type="PRINTS" id="PR00094">
    <property type="entry name" value="ADENYLTKNASE"/>
</dbReference>
<evidence type="ECO:0000256" key="2">
    <source>
        <dbReference type="ARBA" id="ARBA00022741"/>
    </source>
</evidence>